<comment type="similarity">
    <text evidence="3">Belongs to the glycosyl hydrolase 24 family.</text>
</comment>
<dbReference type="Gene3D" id="1.10.530.40">
    <property type="match status" value="1"/>
</dbReference>
<evidence type="ECO:0000313" key="5">
    <source>
        <dbReference type="Proteomes" id="UP001424441"/>
    </source>
</evidence>
<dbReference type="InterPro" id="IPR023346">
    <property type="entry name" value="Lysozyme-like_dom_sf"/>
</dbReference>
<reference evidence="5" key="1">
    <citation type="journal article" date="2019" name="Int. J. Syst. Evol. Microbiol.">
        <title>The Global Catalogue of Microorganisms (GCM) 10K type strain sequencing project: providing services to taxonomists for standard genome sequencing and annotation.</title>
        <authorList>
            <consortium name="The Broad Institute Genomics Platform"/>
            <consortium name="The Broad Institute Genome Sequencing Center for Infectious Disease"/>
            <person name="Wu L."/>
            <person name="Ma J."/>
        </authorList>
    </citation>
    <scope>NUCLEOTIDE SEQUENCE [LARGE SCALE GENOMIC DNA]</scope>
    <source>
        <strain evidence="5">JCM 15115</strain>
    </source>
</reference>
<evidence type="ECO:0000256" key="2">
    <source>
        <dbReference type="ARBA" id="ARBA00022638"/>
    </source>
</evidence>
<keyword evidence="5" id="KW-1185">Reference proteome</keyword>
<gene>
    <name evidence="4" type="ORF">GCM10008943_32490</name>
</gene>
<dbReference type="EMBL" id="BAAADE010000014">
    <property type="protein sequence ID" value="GAA0614863.1"/>
    <property type="molecule type" value="Genomic_DNA"/>
</dbReference>
<dbReference type="EC" id="3.2.1.17" evidence="3"/>
<organism evidence="4 5">
    <name type="scientific">Paenochrobactrum glaciei</name>
    <dbReference type="NCBI Taxonomy" id="486407"/>
    <lineage>
        <taxon>Bacteria</taxon>
        <taxon>Pseudomonadati</taxon>
        <taxon>Pseudomonadota</taxon>
        <taxon>Alphaproteobacteria</taxon>
        <taxon>Hyphomicrobiales</taxon>
        <taxon>Brucellaceae</taxon>
        <taxon>Paenochrobactrum</taxon>
    </lineage>
</organism>
<keyword evidence="3" id="KW-0326">Glycosidase</keyword>
<proteinExistence type="inferred from homology"/>
<keyword evidence="2 3" id="KW-0081">Bacteriolytic enzyme</keyword>
<dbReference type="InterPro" id="IPR023347">
    <property type="entry name" value="Lysozyme_dom_sf"/>
</dbReference>
<protein>
    <recommendedName>
        <fullName evidence="3">Lysozyme</fullName>
        <ecNumber evidence="3">3.2.1.17</ecNumber>
    </recommendedName>
</protein>
<evidence type="ECO:0000256" key="1">
    <source>
        <dbReference type="ARBA" id="ARBA00022529"/>
    </source>
</evidence>
<dbReference type="InterPro" id="IPR002196">
    <property type="entry name" value="Glyco_hydro_24"/>
</dbReference>
<accession>A0ABP3RQ09</accession>
<evidence type="ECO:0000256" key="3">
    <source>
        <dbReference type="RuleBase" id="RU003788"/>
    </source>
</evidence>
<evidence type="ECO:0000313" key="4">
    <source>
        <dbReference type="EMBL" id="GAA0614863.1"/>
    </source>
</evidence>
<comment type="catalytic activity">
    <reaction evidence="3">
        <text>Hydrolysis of (1-&gt;4)-beta-linkages between N-acetylmuramic acid and N-acetyl-D-glucosamine residues in a peptidoglycan and between N-acetyl-D-glucosamine residues in chitodextrins.</text>
        <dbReference type="EC" id="3.2.1.17"/>
    </reaction>
</comment>
<comment type="caution">
    <text evidence="4">The sequence shown here is derived from an EMBL/GenBank/DDBJ whole genome shotgun (WGS) entry which is preliminary data.</text>
</comment>
<name>A0ABP3RQ09_9HYPH</name>
<keyword evidence="1 3" id="KW-0929">Antimicrobial</keyword>
<dbReference type="Pfam" id="PF00959">
    <property type="entry name" value="Phage_lysozyme"/>
    <property type="match status" value="1"/>
</dbReference>
<dbReference type="RefSeq" id="WP_343808108.1">
    <property type="nucleotide sequence ID" value="NZ_BAAADE010000014.1"/>
</dbReference>
<keyword evidence="3" id="KW-0378">Hydrolase</keyword>
<sequence length="933" mass="102274">MVLIRPIEASRSIDIGGIPDTRVDNSVGQGLSQIGGALSNHADMQNQMALRRQQMEQQVDDFATNQAFQRWQDDNALDFAKHQEGMAPSGKGFTDNVSGIFTKRSEDFLKSVPDSLKPKFAELVATARNQWIDKGAAAEIDQRNNWYRTSITERQQTLQNQVFNDPAMFDAARQDVHRTIDASGLSLTEKEKLKKQADEMLSLTIGEREIRNAEANPGSAVNAAGRLGVTGVVTTSRGGDAMSLLRKFEGFRETTYWDVNAHRVGYGSDTITTADGRVIRVEKGMKVNRSDAERDLARRTKEFEKAASSKIGAENWNNLPPNVQAALVSVAYNYGSLPGNVVDAARSGDIARIAASVEFRGNDNGGVNRKRRAEEASIIRGSSEITRNAPAFDPASMDPRYANLSLSQRLSLYDQMNAAAQRGQSVIDAQVKAAYESEKSALQLGIQTGEVSSEQQIMQSNMRDSDKATLLSALRTRQGDQFMTAQALSDFQNGALSIDPYSSDGKKKVDAIGGVINQSVAPENRQAVLEQLIAQSGTVPQSTLNQLRAGAESQVPSEVEAALQAASRFSQVNPSALSRRDGGSAVQKKVDDFDYYVNSLNLSPSEAAKRIAEQNDPNKIRERKALEPAAKEFRKQIENTDIGSMFDDSWLPFNDPKVGFTEMQAAGIAADYLAIAEEQFYASGGNPELAKNRANAEMKRLYGATEITGTKTVMKYPPEKFWPAKADENDPYGYVKDQLINDLAAMFPDDQLLNPKKDGEQLRGMVEGREVLIRNESGLDEYRRMTRDQIMNRVVLVSTPETGSEAKSNQLPGYTVLYKDEQGNLQTLYGKQWRPDLSVVSAAAKQQQAKRIETAERNQVSGLGMAEYMNGGDIPMGASSAWDNPEAQQIIPTPSVSNVPSMQSPTIKSDIAEQRSELFQDAKSNGLLNAGGH</sequence>
<dbReference type="SUPFAM" id="SSF53955">
    <property type="entry name" value="Lysozyme-like"/>
    <property type="match status" value="1"/>
</dbReference>
<dbReference type="Proteomes" id="UP001424441">
    <property type="component" value="Unassembled WGS sequence"/>
</dbReference>